<proteinExistence type="predicted"/>
<evidence type="ECO:0000259" key="4">
    <source>
        <dbReference type="PROSITE" id="PS50886"/>
    </source>
</evidence>
<gene>
    <name evidence="5" type="ORF">A3770_09p54120</name>
</gene>
<keyword evidence="2 3" id="KW-0694">RNA-binding</keyword>
<dbReference type="AlphaFoldDB" id="A0A5B8MSU0"/>
<keyword evidence="1 3" id="KW-0820">tRNA-binding</keyword>
<dbReference type="EMBL" id="CP031042">
    <property type="protein sequence ID" value="QDZ22894.1"/>
    <property type="molecule type" value="Genomic_DNA"/>
</dbReference>
<accession>A0A5B8MSU0</accession>
<name>A0A5B8MSU0_9CHLO</name>
<evidence type="ECO:0000256" key="1">
    <source>
        <dbReference type="ARBA" id="ARBA00022555"/>
    </source>
</evidence>
<dbReference type="Pfam" id="PF01588">
    <property type="entry name" value="tRNA_bind"/>
    <property type="match status" value="1"/>
</dbReference>
<protein>
    <recommendedName>
        <fullName evidence="4">tRNA-binding domain-containing protein</fullName>
    </recommendedName>
</protein>
<dbReference type="InterPro" id="IPR051270">
    <property type="entry name" value="Tyrosine-tRNA_ligase_regulator"/>
</dbReference>
<dbReference type="PANTHER" id="PTHR11586:SF37">
    <property type="entry name" value="TRNA-BINDING DOMAIN-CONTAINING PROTEIN"/>
    <property type="match status" value="1"/>
</dbReference>
<dbReference type="PROSITE" id="PS50886">
    <property type="entry name" value="TRBD"/>
    <property type="match status" value="1"/>
</dbReference>
<feature type="domain" description="TRNA-binding" evidence="4">
    <location>
        <begin position="32"/>
        <end position="136"/>
    </location>
</feature>
<sequence length="136" mass="14970">MSGGEAKHTIDAEGLPYAPEKLERKKDVSWKDFSGVDLRAGRILRVEDFPQMRKPSYKLEVDFGPVVGKLWTSAQVTNYSKEELLGRMVVGTINLGKKKLPTGFISEFLVMGALNPDGTVKLLQLPGDTLEGSCVM</sequence>
<dbReference type="GO" id="GO:0000049">
    <property type="term" value="F:tRNA binding"/>
    <property type="evidence" value="ECO:0007669"/>
    <property type="project" value="UniProtKB-UniRule"/>
</dbReference>
<evidence type="ECO:0000313" key="5">
    <source>
        <dbReference type="EMBL" id="QDZ22894.1"/>
    </source>
</evidence>
<organism evidence="5 6">
    <name type="scientific">Chloropicon primus</name>
    <dbReference type="NCBI Taxonomy" id="1764295"/>
    <lineage>
        <taxon>Eukaryota</taxon>
        <taxon>Viridiplantae</taxon>
        <taxon>Chlorophyta</taxon>
        <taxon>Chloropicophyceae</taxon>
        <taxon>Chloropicales</taxon>
        <taxon>Chloropicaceae</taxon>
        <taxon>Chloropicon</taxon>
    </lineage>
</organism>
<dbReference type="InterPro" id="IPR002547">
    <property type="entry name" value="tRNA-bd_dom"/>
</dbReference>
<evidence type="ECO:0000313" key="6">
    <source>
        <dbReference type="Proteomes" id="UP000316726"/>
    </source>
</evidence>
<reference evidence="5 6" key="1">
    <citation type="submission" date="2018-07" db="EMBL/GenBank/DDBJ databases">
        <title>The complete nuclear genome of the prasinophyte Chloropicon primus (CCMP1205).</title>
        <authorList>
            <person name="Pombert J.-F."/>
            <person name="Otis C."/>
            <person name="Turmel M."/>
            <person name="Lemieux C."/>
        </authorList>
    </citation>
    <scope>NUCLEOTIDE SEQUENCE [LARGE SCALE GENOMIC DNA]</scope>
    <source>
        <strain evidence="5 6">CCMP1205</strain>
    </source>
</reference>
<dbReference type="PANTHER" id="PTHR11586">
    <property type="entry name" value="TRNA-AMINOACYLATION COFACTOR ARC1 FAMILY MEMBER"/>
    <property type="match status" value="1"/>
</dbReference>
<dbReference type="Gene3D" id="2.40.50.140">
    <property type="entry name" value="Nucleic acid-binding proteins"/>
    <property type="match status" value="1"/>
</dbReference>
<dbReference type="STRING" id="1764295.A0A5B8MSU0"/>
<dbReference type="SUPFAM" id="SSF50249">
    <property type="entry name" value="Nucleic acid-binding proteins"/>
    <property type="match status" value="1"/>
</dbReference>
<evidence type="ECO:0000256" key="2">
    <source>
        <dbReference type="ARBA" id="ARBA00022884"/>
    </source>
</evidence>
<dbReference type="OrthoDB" id="19141at2759"/>
<keyword evidence="6" id="KW-1185">Reference proteome</keyword>
<dbReference type="Proteomes" id="UP000316726">
    <property type="component" value="Chromosome 9"/>
</dbReference>
<evidence type="ECO:0000256" key="3">
    <source>
        <dbReference type="PROSITE-ProRule" id="PRU00209"/>
    </source>
</evidence>
<dbReference type="InterPro" id="IPR012340">
    <property type="entry name" value="NA-bd_OB-fold"/>
</dbReference>